<keyword evidence="6" id="KW-1185">Reference proteome</keyword>
<keyword evidence="3" id="KW-0812">Transmembrane</keyword>
<evidence type="ECO:0000259" key="4">
    <source>
        <dbReference type="Pfam" id="PF00122"/>
    </source>
</evidence>
<proteinExistence type="predicted"/>
<dbReference type="InterPro" id="IPR008250">
    <property type="entry name" value="ATPase_P-typ_transduc_dom_A_sf"/>
</dbReference>
<keyword evidence="1" id="KW-0479">Metal-binding</keyword>
<dbReference type="EMBL" id="JBHUDH010000098">
    <property type="protein sequence ID" value="MFD1526454.1"/>
    <property type="molecule type" value="Genomic_DNA"/>
</dbReference>
<keyword evidence="3" id="KW-0472">Membrane</keyword>
<evidence type="ECO:0000313" key="6">
    <source>
        <dbReference type="Proteomes" id="UP001597111"/>
    </source>
</evidence>
<evidence type="ECO:0000256" key="2">
    <source>
        <dbReference type="ARBA" id="ARBA00022967"/>
    </source>
</evidence>
<keyword evidence="2" id="KW-1278">Translocase</keyword>
<feature type="domain" description="P-type ATPase A" evidence="4">
    <location>
        <begin position="185"/>
        <end position="238"/>
    </location>
</feature>
<name>A0ABD6B6C9_9EURY</name>
<feature type="transmembrane region" description="Helical" evidence="3">
    <location>
        <begin position="43"/>
        <end position="62"/>
    </location>
</feature>
<reference evidence="5 6" key="1">
    <citation type="journal article" date="2019" name="Int. J. Syst. Evol. Microbiol.">
        <title>The Global Catalogue of Microorganisms (GCM) 10K type strain sequencing project: providing services to taxonomists for standard genome sequencing and annotation.</title>
        <authorList>
            <consortium name="The Broad Institute Genomics Platform"/>
            <consortium name="The Broad Institute Genome Sequencing Center for Infectious Disease"/>
            <person name="Wu L."/>
            <person name="Ma J."/>
        </authorList>
    </citation>
    <scope>NUCLEOTIDE SEQUENCE [LARGE SCALE GENOMIC DNA]</scope>
    <source>
        <strain evidence="5 6">CGMCC 1.12285</strain>
    </source>
</reference>
<comment type="caution">
    <text evidence="5">The sequence shown here is derived from an EMBL/GenBank/DDBJ whole genome shotgun (WGS) entry which is preliminary data.</text>
</comment>
<evidence type="ECO:0000256" key="1">
    <source>
        <dbReference type="ARBA" id="ARBA00022723"/>
    </source>
</evidence>
<gene>
    <name evidence="5" type="ORF">ACFR9S_09110</name>
</gene>
<keyword evidence="3" id="KW-1133">Transmembrane helix</keyword>
<dbReference type="PANTHER" id="PTHR43520:SF8">
    <property type="entry name" value="P-TYPE CU(+) TRANSPORTER"/>
    <property type="match status" value="1"/>
</dbReference>
<dbReference type="GO" id="GO:0046872">
    <property type="term" value="F:metal ion binding"/>
    <property type="evidence" value="ECO:0007669"/>
    <property type="project" value="UniProtKB-KW"/>
</dbReference>
<dbReference type="SUPFAM" id="SSF81653">
    <property type="entry name" value="Calcium ATPase, transduction domain A"/>
    <property type="match status" value="1"/>
</dbReference>
<dbReference type="Proteomes" id="UP001597111">
    <property type="component" value="Unassembled WGS sequence"/>
</dbReference>
<feature type="transmembrane region" description="Helical" evidence="3">
    <location>
        <begin position="82"/>
        <end position="105"/>
    </location>
</feature>
<dbReference type="PANTHER" id="PTHR43520">
    <property type="entry name" value="ATP7, ISOFORM B"/>
    <property type="match status" value="1"/>
</dbReference>
<feature type="non-terminal residue" evidence="5">
    <location>
        <position position="238"/>
    </location>
</feature>
<sequence length="238" mass="24415">PTEALTEALSGLGYDATPREEREPGSSVDTDGGIVDGALGYRYAAGVVFASFLLIPYAVVFYPSHLAALLGFADPLGGGASITTVVPVFLVLTFVVIVVTGAPVLRDAYIAIVLRTPNTGLLVTLTAVAAYLFGIAGYFAGTFGAYYDLAVVAVAGVTGATFYESLAKRNAASALTDLTVSRVADATRETDAGTETVPVDALEPGDRVLVPEGERVPVDGTLAEGECTVDEAVVTGES</sequence>
<evidence type="ECO:0000256" key="3">
    <source>
        <dbReference type="SAM" id="Phobius"/>
    </source>
</evidence>
<evidence type="ECO:0000313" key="5">
    <source>
        <dbReference type="EMBL" id="MFD1526454.1"/>
    </source>
</evidence>
<dbReference type="Gene3D" id="2.70.150.10">
    <property type="entry name" value="Calcium-transporting ATPase, cytoplasmic transduction domain A"/>
    <property type="match status" value="1"/>
</dbReference>
<feature type="transmembrane region" description="Helical" evidence="3">
    <location>
        <begin position="117"/>
        <end position="139"/>
    </location>
</feature>
<feature type="non-terminal residue" evidence="5">
    <location>
        <position position="1"/>
    </location>
</feature>
<organism evidence="5 6">
    <name type="scientific">Halolamina salina</name>
    <dbReference type="NCBI Taxonomy" id="1220023"/>
    <lineage>
        <taxon>Archaea</taxon>
        <taxon>Methanobacteriati</taxon>
        <taxon>Methanobacteriota</taxon>
        <taxon>Stenosarchaea group</taxon>
        <taxon>Halobacteria</taxon>
        <taxon>Halobacteriales</taxon>
        <taxon>Haloferacaceae</taxon>
    </lineage>
</organism>
<dbReference type="Pfam" id="PF00122">
    <property type="entry name" value="E1-E2_ATPase"/>
    <property type="match status" value="1"/>
</dbReference>
<feature type="transmembrane region" description="Helical" evidence="3">
    <location>
        <begin position="145"/>
        <end position="163"/>
    </location>
</feature>
<protein>
    <submittedName>
        <fullName evidence="5">Cation-transporting P-type ATPase</fullName>
    </submittedName>
</protein>
<dbReference type="InterPro" id="IPR059000">
    <property type="entry name" value="ATPase_P-type_domA"/>
</dbReference>
<dbReference type="AlphaFoldDB" id="A0ABD6B6C9"/>
<accession>A0ABD6B6C9</accession>